<reference evidence="2" key="2">
    <citation type="journal article" date="2015" name="Data Brief">
        <title>Shoot transcriptome of the giant reed, Arundo donax.</title>
        <authorList>
            <person name="Barrero R.A."/>
            <person name="Guerrero F.D."/>
            <person name="Moolhuijzen P."/>
            <person name="Goolsby J.A."/>
            <person name="Tidwell J."/>
            <person name="Bellgard S.E."/>
            <person name="Bellgard M.I."/>
        </authorList>
    </citation>
    <scope>NUCLEOTIDE SEQUENCE</scope>
    <source>
        <tissue evidence="2">Shoot tissue taken approximately 20 cm above the soil surface</tissue>
    </source>
</reference>
<name>A0A0A8Z5M7_ARUDO</name>
<accession>A0A0A8Z5M7</accession>
<feature type="compositionally biased region" description="Basic and acidic residues" evidence="1">
    <location>
        <begin position="136"/>
        <end position="160"/>
    </location>
</feature>
<protein>
    <submittedName>
        <fullName evidence="2">Uncharacterized protein</fullName>
    </submittedName>
</protein>
<proteinExistence type="predicted"/>
<reference evidence="2" key="1">
    <citation type="submission" date="2014-09" db="EMBL/GenBank/DDBJ databases">
        <authorList>
            <person name="Magalhaes I.L.F."/>
            <person name="Oliveira U."/>
            <person name="Santos F.R."/>
            <person name="Vidigal T.H.D.A."/>
            <person name="Brescovit A.D."/>
            <person name="Santos A.J."/>
        </authorList>
    </citation>
    <scope>NUCLEOTIDE SEQUENCE</scope>
    <source>
        <tissue evidence="2">Shoot tissue taken approximately 20 cm above the soil surface</tissue>
    </source>
</reference>
<dbReference type="PANTHER" id="PTHR33018">
    <property type="entry name" value="OS10G0338966 PROTEIN-RELATED"/>
    <property type="match status" value="1"/>
</dbReference>
<feature type="compositionally biased region" description="Basic and acidic residues" evidence="1">
    <location>
        <begin position="101"/>
        <end position="129"/>
    </location>
</feature>
<organism evidence="2">
    <name type="scientific">Arundo donax</name>
    <name type="common">Giant reed</name>
    <name type="synonym">Donax arundinaceus</name>
    <dbReference type="NCBI Taxonomy" id="35708"/>
    <lineage>
        <taxon>Eukaryota</taxon>
        <taxon>Viridiplantae</taxon>
        <taxon>Streptophyta</taxon>
        <taxon>Embryophyta</taxon>
        <taxon>Tracheophyta</taxon>
        <taxon>Spermatophyta</taxon>
        <taxon>Magnoliopsida</taxon>
        <taxon>Liliopsida</taxon>
        <taxon>Poales</taxon>
        <taxon>Poaceae</taxon>
        <taxon>PACMAD clade</taxon>
        <taxon>Arundinoideae</taxon>
        <taxon>Arundineae</taxon>
        <taxon>Arundo</taxon>
    </lineage>
</organism>
<feature type="region of interest" description="Disordered" evidence="1">
    <location>
        <begin position="101"/>
        <end position="160"/>
    </location>
</feature>
<dbReference type="PANTHER" id="PTHR33018:SF19">
    <property type="entry name" value="OS12G0558775 PROTEIN"/>
    <property type="match status" value="1"/>
</dbReference>
<evidence type="ECO:0000256" key="1">
    <source>
        <dbReference type="SAM" id="MobiDB-lite"/>
    </source>
</evidence>
<dbReference type="EMBL" id="GBRH01263176">
    <property type="protein sequence ID" value="JAD34719.1"/>
    <property type="molecule type" value="Transcribed_RNA"/>
</dbReference>
<sequence>MCGSIVKDKVPINIKDWQLVDKEEPGLKDRLWTQIQEHFEFPDGSLDMVCRHALMTMSMSWRYWKYELNNKYVKKRLEPFNEYGKLQPAVWDDFVKQKLSKEGKKSSEDHKKAQEKNKHPHRLGSDGYERQIQGWRRKEEEDARAGRSDPLDGLDDRGKN</sequence>
<dbReference type="AlphaFoldDB" id="A0A0A8Z5M7"/>
<evidence type="ECO:0000313" key="2">
    <source>
        <dbReference type="EMBL" id="JAD34719.1"/>
    </source>
</evidence>